<evidence type="ECO:0000313" key="5">
    <source>
        <dbReference type="EMBL" id="KJF16816.1"/>
    </source>
</evidence>
<evidence type="ECO:0000313" key="6">
    <source>
        <dbReference type="Proteomes" id="UP000032360"/>
    </source>
</evidence>
<dbReference type="Proteomes" id="UP000032360">
    <property type="component" value="Unassembled WGS sequence"/>
</dbReference>
<dbReference type="SMART" id="SM00895">
    <property type="entry name" value="FCD"/>
    <property type="match status" value="1"/>
</dbReference>
<sequence length="239" mass="26590">MDTIWRPIKETGHLTEKIVSRIEQIIDESNLIAGSRLPSERDLARLLGVSRPALREAVKTLEAHGRVVVRHGQGVFVNASADEVMRIRLANQEVSMTELYAMRNVLEAPAAGWAANSATDEEIERLRVALEAEEEIRTQPTDYGRLAELDAGFHLMIVEIAKNRFLLQTVGILQEMMAAGMETTLTVPGRLDRSRQDHRAIFEAIRDHDGEAARIACSSHIIGAREAALLRIRGVESPE</sequence>
<accession>A0A0D8HIA9</accession>
<dbReference type="InterPro" id="IPR036390">
    <property type="entry name" value="WH_DNA-bd_sf"/>
</dbReference>
<dbReference type="CDD" id="cd07377">
    <property type="entry name" value="WHTH_GntR"/>
    <property type="match status" value="1"/>
</dbReference>
<evidence type="ECO:0000256" key="3">
    <source>
        <dbReference type="ARBA" id="ARBA00023163"/>
    </source>
</evidence>
<dbReference type="GO" id="GO:0003700">
    <property type="term" value="F:DNA-binding transcription factor activity"/>
    <property type="evidence" value="ECO:0007669"/>
    <property type="project" value="InterPro"/>
</dbReference>
<dbReference type="PANTHER" id="PTHR43537">
    <property type="entry name" value="TRANSCRIPTIONAL REGULATOR, GNTR FAMILY"/>
    <property type="match status" value="1"/>
</dbReference>
<dbReference type="PANTHER" id="PTHR43537:SF5">
    <property type="entry name" value="UXU OPERON TRANSCRIPTIONAL REGULATOR"/>
    <property type="match status" value="1"/>
</dbReference>
<comment type="caution">
    <text evidence="5">The sequence shown here is derived from an EMBL/GenBank/DDBJ whole genome shotgun (WGS) entry which is preliminary data.</text>
</comment>
<dbReference type="SUPFAM" id="SSF48008">
    <property type="entry name" value="GntR ligand-binding domain-like"/>
    <property type="match status" value="1"/>
</dbReference>
<dbReference type="STRING" id="1280514.AXFE_23170"/>
<dbReference type="Pfam" id="PF00392">
    <property type="entry name" value="GntR"/>
    <property type="match status" value="1"/>
</dbReference>
<feature type="domain" description="HTH gntR-type" evidence="4">
    <location>
        <begin position="12"/>
        <end position="80"/>
    </location>
</feature>
<dbReference type="Gene3D" id="1.10.10.10">
    <property type="entry name" value="Winged helix-like DNA-binding domain superfamily/Winged helix DNA-binding domain"/>
    <property type="match status" value="1"/>
</dbReference>
<dbReference type="PROSITE" id="PS50949">
    <property type="entry name" value="HTH_GNTR"/>
    <property type="match status" value="1"/>
</dbReference>
<dbReference type="RefSeq" id="WP_052605932.1">
    <property type="nucleotide sequence ID" value="NZ_JXYS01000073.1"/>
</dbReference>
<dbReference type="InterPro" id="IPR036388">
    <property type="entry name" value="WH-like_DNA-bd_sf"/>
</dbReference>
<dbReference type="SUPFAM" id="SSF46785">
    <property type="entry name" value="Winged helix' DNA-binding domain"/>
    <property type="match status" value="1"/>
</dbReference>
<dbReference type="GO" id="GO:0003677">
    <property type="term" value="F:DNA binding"/>
    <property type="evidence" value="ECO:0007669"/>
    <property type="project" value="UniProtKB-KW"/>
</dbReference>
<keyword evidence="2" id="KW-0238">DNA-binding</keyword>
<reference evidence="5 6" key="1">
    <citation type="submission" date="2015-01" db="EMBL/GenBank/DDBJ databases">
        <title>Draft genome of the acidophilic iron oxidizer Acidithrix ferrooxidans strain Py-F3.</title>
        <authorList>
            <person name="Poehlein A."/>
            <person name="Eisen S."/>
            <person name="Schloemann M."/>
            <person name="Johnson B.D."/>
            <person name="Daniel R."/>
            <person name="Muehling M."/>
        </authorList>
    </citation>
    <scope>NUCLEOTIDE SEQUENCE [LARGE SCALE GENOMIC DNA]</scope>
    <source>
        <strain evidence="5 6">Py-F3</strain>
    </source>
</reference>
<dbReference type="InterPro" id="IPR008920">
    <property type="entry name" value="TF_FadR/GntR_C"/>
</dbReference>
<name>A0A0D8HIA9_9ACTN</name>
<proteinExistence type="predicted"/>
<dbReference type="InterPro" id="IPR011711">
    <property type="entry name" value="GntR_C"/>
</dbReference>
<organism evidence="5 6">
    <name type="scientific">Acidithrix ferrooxidans</name>
    <dbReference type="NCBI Taxonomy" id="1280514"/>
    <lineage>
        <taxon>Bacteria</taxon>
        <taxon>Bacillati</taxon>
        <taxon>Actinomycetota</taxon>
        <taxon>Acidimicrobiia</taxon>
        <taxon>Acidimicrobiales</taxon>
        <taxon>Acidimicrobiaceae</taxon>
        <taxon>Acidithrix</taxon>
    </lineage>
</organism>
<dbReference type="SMART" id="SM00345">
    <property type="entry name" value="HTH_GNTR"/>
    <property type="match status" value="1"/>
</dbReference>
<dbReference type="OrthoDB" id="3575876at2"/>
<dbReference type="Gene3D" id="1.20.120.530">
    <property type="entry name" value="GntR ligand-binding domain-like"/>
    <property type="match status" value="1"/>
</dbReference>
<keyword evidence="1" id="KW-0805">Transcription regulation</keyword>
<gene>
    <name evidence="5" type="primary">lldR</name>
    <name evidence="5" type="ORF">AXFE_23170</name>
</gene>
<dbReference type="InterPro" id="IPR000524">
    <property type="entry name" value="Tscrpt_reg_HTH_GntR"/>
</dbReference>
<dbReference type="PRINTS" id="PR00035">
    <property type="entry name" value="HTHGNTR"/>
</dbReference>
<keyword evidence="6" id="KW-1185">Reference proteome</keyword>
<evidence type="ECO:0000256" key="1">
    <source>
        <dbReference type="ARBA" id="ARBA00023015"/>
    </source>
</evidence>
<keyword evidence="3" id="KW-0804">Transcription</keyword>
<dbReference type="Pfam" id="PF07729">
    <property type="entry name" value="FCD"/>
    <property type="match status" value="1"/>
</dbReference>
<dbReference type="EMBL" id="JXYS01000073">
    <property type="protein sequence ID" value="KJF16816.1"/>
    <property type="molecule type" value="Genomic_DNA"/>
</dbReference>
<evidence type="ECO:0000256" key="2">
    <source>
        <dbReference type="ARBA" id="ARBA00023125"/>
    </source>
</evidence>
<evidence type="ECO:0000259" key="4">
    <source>
        <dbReference type="PROSITE" id="PS50949"/>
    </source>
</evidence>
<dbReference type="AlphaFoldDB" id="A0A0D8HIA9"/>
<protein>
    <submittedName>
        <fullName evidence="5">Putative L-lactate dehydrogenase operon regulatory protein</fullName>
    </submittedName>
</protein>